<dbReference type="SUPFAM" id="SSF55729">
    <property type="entry name" value="Acyl-CoA N-acyltransferases (Nat)"/>
    <property type="match status" value="1"/>
</dbReference>
<dbReference type="OrthoDB" id="9798006at2"/>
<accession>A0A7C8LGF1</accession>
<dbReference type="PANTHER" id="PTHR43072:SF23">
    <property type="entry name" value="UPF0039 PROTEIN C11D3.02C"/>
    <property type="match status" value="1"/>
</dbReference>
<proteinExistence type="predicted"/>
<feature type="domain" description="N-acetyltransferase" evidence="3">
    <location>
        <begin position="3"/>
        <end position="163"/>
    </location>
</feature>
<dbReference type="PANTHER" id="PTHR43072">
    <property type="entry name" value="N-ACETYLTRANSFERASE"/>
    <property type="match status" value="1"/>
</dbReference>
<dbReference type="Gene3D" id="3.40.630.30">
    <property type="match status" value="1"/>
</dbReference>
<organism evidence="4 5">
    <name type="scientific">Defluviitalea raffinosedens</name>
    <dbReference type="NCBI Taxonomy" id="1450156"/>
    <lineage>
        <taxon>Bacteria</taxon>
        <taxon>Bacillati</taxon>
        <taxon>Bacillota</taxon>
        <taxon>Clostridia</taxon>
        <taxon>Lachnospirales</taxon>
        <taxon>Defluviitaleaceae</taxon>
        <taxon>Defluviitalea</taxon>
    </lineage>
</organism>
<keyword evidence="5" id="KW-1185">Reference proteome</keyword>
<protein>
    <submittedName>
        <fullName evidence="4">GNAT family N-acetyltransferase</fullName>
    </submittedName>
</protein>
<dbReference type="EMBL" id="WSLF01000008">
    <property type="protein sequence ID" value="KAE9633461.1"/>
    <property type="molecule type" value="Genomic_DNA"/>
</dbReference>
<dbReference type="InterPro" id="IPR016181">
    <property type="entry name" value="Acyl_CoA_acyltransferase"/>
</dbReference>
<comment type="caution">
    <text evidence="4">The sequence shown here is derived from an EMBL/GenBank/DDBJ whole genome shotgun (WGS) entry which is preliminary data.</text>
</comment>
<dbReference type="InterPro" id="IPR000182">
    <property type="entry name" value="GNAT_dom"/>
</dbReference>
<dbReference type="PROSITE" id="PS51186">
    <property type="entry name" value="GNAT"/>
    <property type="match status" value="1"/>
</dbReference>
<dbReference type="Pfam" id="PF00583">
    <property type="entry name" value="Acetyltransf_1"/>
    <property type="match status" value="1"/>
</dbReference>
<sequence length="163" mass="18849">MNISIRKAVKEDIKAIAEIYNDAISNSTATFDLEEKTLEDRKQWFKEHDHNYPVIVAEYEGSVVGYGCLSSFRPKRAYDSTVEHSVYIHKDFRGKGIGTLILSELIKLASDLKYHVMIAVITEGNEDSIRLHKKFNFEYAGCLKEVGYKFNQWQSILFYQLLL</sequence>
<name>A0A7C8LGF1_9FIRM</name>
<dbReference type="Proteomes" id="UP000483018">
    <property type="component" value="Unassembled WGS sequence"/>
</dbReference>
<dbReference type="CDD" id="cd04301">
    <property type="entry name" value="NAT_SF"/>
    <property type="match status" value="1"/>
</dbReference>
<evidence type="ECO:0000259" key="3">
    <source>
        <dbReference type="PROSITE" id="PS51186"/>
    </source>
</evidence>
<dbReference type="AlphaFoldDB" id="A0A7C8LGF1"/>
<evidence type="ECO:0000256" key="1">
    <source>
        <dbReference type="ARBA" id="ARBA00022679"/>
    </source>
</evidence>
<reference evidence="4 5" key="1">
    <citation type="submission" date="2019-12" db="EMBL/GenBank/DDBJ databases">
        <title>Defluviitalea raffinosedens, isolated from a biogas fermenter, genome sequencing and characterization.</title>
        <authorList>
            <person name="Rettenmaier R."/>
            <person name="Schneider M."/>
            <person name="Neuhaus K."/>
            <person name="Liebl W."/>
            <person name="Zverlov V."/>
        </authorList>
    </citation>
    <scope>NUCLEOTIDE SEQUENCE [LARGE SCALE GENOMIC DNA]</scope>
    <source>
        <strain evidence="4 5">249c-K6</strain>
    </source>
</reference>
<dbReference type="RefSeq" id="WP_158740756.1">
    <property type="nucleotide sequence ID" value="NZ_JAFBEP010000009.1"/>
</dbReference>
<dbReference type="GO" id="GO:0016747">
    <property type="term" value="F:acyltransferase activity, transferring groups other than amino-acyl groups"/>
    <property type="evidence" value="ECO:0007669"/>
    <property type="project" value="InterPro"/>
</dbReference>
<keyword evidence="1 4" id="KW-0808">Transferase</keyword>
<gene>
    <name evidence="4" type="ORF">GND95_09495</name>
</gene>
<keyword evidence="2" id="KW-0012">Acyltransferase</keyword>
<evidence type="ECO:0000313" key="5">
    <source>
        <dbReference type="Proteomes" id="UP000483018"/>
    </source>
</evidence>
<evidence type="ECO:0000256" key="2">
    <source>
        <dbReference type="ARBA" id="ARBA00023315"/>
    </source>
</evidence>
<evidence type="ECO:0000313" key="4">
    <source>
        <dbReference type="EMBL" id="KAE9633461.1"/>
    </source>
</evidence>